<organism evidence="1 2">
    <name type="scientific">Flavobacterium branchiarum</name>
    <dbReference type="NCBI Taxonomy" id="1114870"/>
    <lineage>
        <taxon>Bacteria</taxon>
        <taxon>Pseudomonadati</taxon>
        <taxon>Bacteroidota</taxon>
        <taxon>Flavobacteriia</taxon>
        <taxon>Flavobacteriales</taxon>
        <taxon>Flavobacteriaceae</taxon>
        <taxon>Flavobacterium</taxon>
    </lineage>
</organism>
<dbReference type="RefSeq" id="WP_290264533.1">
    <property type="nucleotide sequence ID" value="NZ_JAUFQQ010000003.1"/>
</dbReference>
<reference evidence="1 2" key="1">
    <citation type="submission" date="2024-09" db="EMBL/GenBank/DDBJ databases">
        <authorList>
            <person name="Sun Q."/>
            <person name="Mori K."/>
        </authorList>
    </citation>
    <scope>NUCLEOTIDE SEQUENCE [LARGE SCALE GENOMIC DNA]</scope>
    <source>
        <strain evidence="1 2">CECT 7908</strain>
    </source>
</reference>
<dbReference type="Proteomes" id="UP001589589">
    <property type="component" value="Unassembled WGS sequence"/>
</dbReference>
<dbReference type="EMBL" id="JBHMEX010000063">
    <property type="protein sequence ID" value="MFB9066327.1"/>
    <property type="molecule type" value="Genomic_DNA"/>
</dbReference>
<accession>A0ABV5FSM0</accession>
<evidence type="ECO:0000313" key="1">
    <source>
        <dbReference type="EMBL" id="MFB9066327.1"/>
    </source>
</evidence>
<evidence type="ECO:0000313" key="2">
    <source>
        <dbReference type="Proteomes" id="UP001589589"/>
    </source>
</evidence>
<comment type="caution">
    <text evidence="1">The sequence shown here is derived from an EMBL/GenBank/DDBJ whole genome shotgun (WGS) entry which is preliminary data.</text>
</comment>
<sequence>MKSISTITNVLKIIVKYGAFIAVAVKVVQFAHDEFSKLIDEKDTKKIDENVEKLSE</sequence>
<name>A0ABV5FSM0_9FLAO</name>
<keyword evidence="2" id="KW-1185">Reference proteome</keyword>
<protein>
    <submittedName>
        <fullName evidence="1">Uncharacterized protein</fullName>
    </submittedName>
</protein>
<proteinExistence type="predicted"/>
<gene>
    <name evidence="1" type="ORF">ACFFUQ_20100</name>
</gene>